<feature type="transmembrane region" description="Helical" evidence="1">
    <location>
        <begin position="133"/>
        <end position="157"/>
    </location>
</feature>
<keyword evidence="1" id="KW-0472">Membrane</keyword>
<protein>
    <recommendedName>
        <fullName evidence="2">BioF2-like acetyltransferase domain-containing protein</fullName>
    </recommendedName>
</protein>
<feature type="domain" description="BioF2-like acetyltransferase" evidence="2">
    <location>
        <begin position="60"/>
        <end position="141"/>
    </location>
</feature>
<evidence type="ECO:0000313" key="4">
    <source>
        <dbReference type="Proteomes" id="UP001528411"/>
    </source>
</evidence>
<reference evidence="3 4" key="1">
    <citation type="submission" date="2023-01" db="EMBL/GenBank/DDBJ databases">
        <title>Psychrosphaera sp. nov., isolated from marine algae.</title>
        <authorList>
            <person name="Bayburt H."/>
            <person name="Choi B.J."/>
            <person name="Kim J.M."/>
            <person name="Choi D.G."/>
            <person name="Jeon C.O."/>
        </authorList>
    </citation>
    <scope>NUCLEOTIDE SEQUENCE [LARGE SCALE GENOMIC DNA]</scope>
    <source>
        <strain evidence="3 4">G1-22</strain>
    </source>
</reference>
<evidence type="ECO:0000256" key="1">
    <source>
        <dbReference type="SAM" id="Phobius"/>
    </source>
</evidence>
<sequence>MNQPDVDEFIVNVALDETSIGITTHNTDYQLVKENIDVGYLLAINAIKDSSRFPQEISNSTYKHVERTIRRLNQDNDLTFEFVTDPTAILNTLEQLSHWHITKWEGTATPSGFNNDTFQDFHSRFIRQKLDNACIAVLSAGVKLLVLIITFVTNVIWHFI</sequence>
<dbReference type="InterPro" id="IPR038740">
    <property type="entry name" value="BioF2-like_GNAT_dom"/>
</dbReference>
<name>A0ABT5FGC0_9GAMM</name>
<dbReference type="Pfam" id="PF13480">
    <property type="entry name" value="Acetyltransf_6"/>
    <property type="match status" value="1"/>
</dbReference>
<organism evidence="3 4">
    <name type="scientific">Psychrosphaera algicola</name>
    <dbReference type="NCBI Taxonomy" id="3023714"/>
    <lineage>
        <taxon>Bacteria</taxon>
        <taxon>Pseudomonadati</taxon>
        <taxon>Pseudomonadota</taxon>
        <taxon>Gammaproteobacteria</taxon>
        <taxon>Alteromonadales</taxon>
        <taxon>Pseudoalteromonadaceae</taxon>
        <taxon>Psychrosphaera</taxon>
    </lineage>
</organism>
<proteinExistence type="predicted"/>
<comment type="caution">
    <text evidence="3">The sequence shown here is derived from an EMBL/GenBank/DDBJ whole genome shotgun (WGS) entry which is preliminary data.</text>
</comment>
<keyword evidence="4" id="KW-1185">Reference proteome</keyword>
<keyword evidence="1" id="KW-1133">Transmembrane helix</keyword>
<gene>
    <name evidence="3" type="ORF">PN838_16100</name>
</gene>
<keyword evidence="1" id="KW-0812">Transmembrane</keyword>
<dbReference type="Proteomes" id="UP001528411">
    <property type="component" value="Unassembled WGS sequence"/>
</dbReference>
<dbReference type="EMBL" id="JAQOMS010000002">
    <property type="protein sequence ID" value="MDC2890008.1"/>
    <property type="molecule type" value="Genomic_DNA"/>
</dbReference>
<accession>A0ABT5FGC0</accession>
<evidence type="ECO:0000259" key="2">
    <source>
        <dbReference type="Pfam" id="PF13480"/>
    </source>
</evidence>
<evidence type="ECO:0000313" key="3">
    <source>
        <dbReference type="EMBL" id="MDC2890008.1"/>
    </source>
</evidence>